<evidence type="ECO:0000256" key="5">
    <source>
        <dbReference type="ARBA" id="ARBA00023004"/>
    </source>
</evidence>
<evidence type="ECO:0000256" key="3">
    <source>
        <dbReference type="ARBA" id="ARBA00022964"/>
    </source>
</evidence>
<evidence type="ECO:0000259" key="7">
    <source>
        <dbReference type="Pfam" id="PF02668"/>
    </source>
</evidence>
<dbReference type="Gene3D" id="3.60.130.10">
    <property type="entry name" value="Clavaminate synthase-like"/>
    <property type="match status" value="1"/>
</dbReference>
<dbReference type="OrthoDB" id="10257314at2759"/>
<dbReference type="EMBL" id="JAEPQZ010000009">
    <property type="protein sequence ID" value="KAG2176978.1"/>
    <property type="molecule type" value="Genomic_DNA"/>
</dbReference>
<sequence length="373" mass="42485">MPPNTESVQVDAVQDVTEQFQKKLNLRELAHKGRYLVYPETKYPELVAFEHTDPGHKGDPEKKSLFGAATRVIESTPHIGTEIHGVQLHQLTEQQKNDLALLVAERGVVFFRKQEIDVYQGRELGKHFGPLHIHQNFGHPEGLPEVHVIHFDEDSDQTHFKYFSHQDGWHNDVPYELNPAGLTFLKIDTLPSSGGDTMWSSGYAAYDKLTPAFQKFIEGLEAVHSGFEQANSAIRAGRTVRRTPIETVHPVVRTHPVTGWKALWVQPGFTRRIVGLSKRESDAILDFLFQHIAGGHDFQVRLKWEEDTVAVWDNRSTFHNAIFDYLDVGLRHGWRITPQGEVPYFDPNSKSKAETSVRRHTKGPQGDSYNYLL</sequence>
<protein>
    <recommendedName>
        <fullName evidence="7">TauD/TfdA-like domain-containing protein</fullName>
    </recommendedName>
</protein>
<dbReference type="PANTHER" id="PTHR30468">
    <property type="entry name" value="ALPHA-KETOGLUTARATE-DEPENDENT SULFONATE DIOXYGENASE"/>
    <property type="match status" value="1"/>
</dbReference>
<dbReference type="GO" id="GO:0016706">
    <property type="term" value="F:2-oxoglutarate-dependent dioxygenase activity"/>
    <property type="evidence" value="ECO:0007669"/>
    <property type="project" value="TreeGrafter"/>
</dbReference>
<gene>
    <name evidence="8" type="ORF">INT43_007632</name>
</gene>
<evidence type="ECO:0000256" key="6">
    <source>
        <dbReference type="SAM" id="MobiDB-lite"/>
    </source>
</evidence>
<feature type="region of interest" description="Disordered" evidence="6">
    <location>
        <begin position="345"/>
        <end position="373"/>
    </location>
</feature>
<evidence type="ECO:0000313" key="9">
    <source>
        <dbReference type="Proteomes" id="UP000654370"/>
    </source>
</evidence>
<dbReference type="GO" id="GO:0005737">
    <property type="term" value="C:cytoplasm"/>
    <property type="evidence" value="ECO:0007669"/>
    <property type="project" value="TreeGrafter"/>
</dbReference>
<feature type="domain" description="TauD/TfdA-like" evidence="7">
    <location>
        <begin position="74"/>
        <end position="337"/>
    </location>
</feature>
<reference evidence="8" key="1">
    <citation type="submission" date="2020-12" db="EMBL/GenBank/DDBJ databases">
        <title>Metabolic potential, ecology and presence of endohyphal bacteria is reflected in genomic diversity of Mucoromycotina.</title>
        <authorList>
            <person name="Muszewska A."/>
            <person name="Okrasinska A."/>
            <person name="Steczkiewicz K."/>
            <person name="Drgas O."/>
            <person name="Orlowska M."/>
            <person name="Perlinska-Lenart U."/>
            <person name="Aleksandrzak-Piekarczyk T."/>
            <person name="Szatraj K."/>
            <person name="Zielenkiewicz U."/>
            <person name="Pilsyk S."/>
            <person name="Malc E."/>
            <person name="Mieczkowski P."/>
            <person name="Kruszewska J.S."/>
            <person name="Biernat P."/>
            <person name="Pawlowska J."/>
        </authorList>
    </citation>
    <scope>NUCLEOTIDE SEQUENCE</scope>
    <source>
        <strain evidence="8">WA0000067209</strain>
    </source>
</reference>
<organism evidence="8 9">
    <name type="scientific">Mortierella isabellina</name>
    <name type="common">Filamentous fungus</name>
    <name type="synonym">Umbelopsis isabellina</name>
    <dbReference type="NCBI Taxonomy" id="91625"/>
    <lineage>
        <taxon>Eukaryota</taxon>
        <taxon>Fungi</taxon>
        <taxon>Fungi incertae sedis</taxon>
        <taxon>Mucoromycota</taxon>
        <taxon>Mucoromycotina</taxon>
        <taxon>Umbelopsidomycetes</taxon>
        <taxon>Umbelopsidales</taxon>
        <taxon>Umbelopsidaceae</taxon>
        <taxon>Umbelopsis</taxon>
    </lineage>
</organism>
<keyword evidence="5" id="KW-0408">Iron</keyword>
<dbReference type="InterPro" id="IPR051323">
    <property type="entry name" value="AtsK-like"/>
</dbReference>
<dbReference type="AlphaFoldDB" id="A0A8H7UEI3"/>
<dbReference type="SUPFAM" id="SSF51197">
    <property type="entry name" value="Clavaminate synthase-like"/>
    <property type="match status" value="1"/>
</dbReference>
<accession>A0A8H7UEI3</accession>
<dbReference type="InterPro" id="IPR042098">
    <property type="entry name" value="TauD-like_sf"/>
</dbReference>
<dbReference type="PANTHER" id="PTHR30468:SF9">
    <property type="entry name" value="ALPHA-KETOGLUTARATE-DEPENDENT TAURINE DIOXYGENASE (AFU_ORTHOLOGUE AFUA_3G01010)"/>
    <property type="match status" value="1"/>
</dbReference>
<comment type="caution">
    <text evidence="8">The sequence shown here is derived from an EMBL/GenBank/DDBJ whole genome shotgun (WGS) entry which is preliminary data.</text>
</comment>
<evidence type="ECO:0000256" key="2">
    <source>
        <dbReference type="ARBA" id="ARBA00022723"/>
    </source>
</evidence>
<keyword evidence="3" id="KW-0223">Dioxygenase</keyword>
<dbReference type="FunFam" id="3.60.130.10:FF:000003">
    <property type="entry name" value="Alpha-ketoglutarate-dependent taurine dioxygenase"/>
    <property type="match status" value="1"/>
</dbReference>
<keyword evidence="2" id="KW-0479">Metal-binding</keyword>
<dbReference type="GO" id="GO:0046872">
    <property type="term" value="F:metal ion binding"/>
    <property type="evidence" value="ECO:0007669"/>
    <property type="project" value="UniProtKB-KW"/>
</dbReference>
<evidence type="ECO:0000313" key="8">
    <source>
        <dbReference type="EMBL" id="KAG2176978.1"/>
    </source>
</evidence>
<keyword evidence="9" id="KW-1185">Reference proteome</keyword>
<proteinExistence type="inferred from homology"/>
<dbReference type="Pfam" id="PF02668">
    <property type="entry name" value="TauD"/>
    <property type="match status" value="1"/>
</dbReference>
<evidence type="ECO:0000256" key="4">
    <source>
        <dbReference type="ARBA" id="ARBA00023002"/>
    </source>
</evidence>
<dbReference type="Proteomes" id="UP000654370">
    <property type="component" value="Unassembled WGS sequence"/>
</dbReference>
<evidence type="ECO:0000256" key="1">
    <source>
        <dbReference type="ARBA" id="ARBA00005896"/>
    </source>
</evidence>
<comment type="similarity">
    <text evidence="1">Belongs to the TfdA dioxygenase family.</text>
</comment>
<keyword evidence="4" id="KW-0560">Oxidoreductase</keyword>
<name>A0A8H7UEI3_MORIS</name>
<dbReference type="InterPro" id="IPR003819">
    <property type="entry name" value="TauD/TfdA-like"/>
</dbReference>